<protein>
    <submittedName>
        <fullName evidence="1">Uncharacterized protein</fullName>
    </submittedName>
</protein>
<reference evidence="1 2" key="1">
    <citation type="submission" date="2024-02" db="EMBL/GenBank/DDBJ databases">
        <authorList>
            <person name="Daric V."/>
            <person name="Darras S."/>
        </authorList>
    </citation>
    <scope>NUCLEOTIDE SEQUENCE [LARGE SCALE GENOMIC DNA]</scope>
</reference>
<evidence type="ECO:0000313" key="1">
    <source>
        <dbReference type="EMBL" id="CAK8688647.1"/>
    </source>
</evidence>
<dbReference type="InterPro" id="IPR019734">
    <property type="entry name" value="TPR_rpt"/>
</dbReference>
<dbReference type="EMBL" id="CAWYQH010000108">
    <property type="protein sequence ID" value="CAK8688647.1"/>
    <property type="molecule type" value="Genomic_DNA"/>
</dbReference>
<organism evidence="1 2">
    <name type="scientific">Clavelina lepadiformis</name>
    <name type="common">Light-bulb sea squirt</name>
    <name type="synonym">Ascidia lepadiformis</name>
    <dbReference type="NCBI Taxonomy" id="159417"/>
    <lineage>
        <taxon>Eukaryota</taxon>
        <taxon>Metazoa</taxon>
        <taxon>Chordata</taxon>
        <taxon>Tunicata</taxon>
        <taxon>Ascidiacea</taxon>
        <taxon>Aplousobranchia</taxon>
        <taxon>Clavelinidae</taxon>
        <taxon>Clavelina</taxon>
    </lineage>
</organism>
<gene>
    <name evidence="1" type="ORF">CVLEPA_LOCUS20641</name>
</gene>
<name>A0ABP0GBF9_CLALP</name>
<evidence type="ECO:0000313" key="2">
    <source>
        <dbReference type="Proteomes" id="UP001642483"/>
    </source>
</evidence>
<dbReference type="Gene3D" id="1.25.40.10">
    <property type="entry name" value="Tetratricopeptide repeat domain"/>
    <property type="match status" value="1"/>
</dbReference>
<proteinExistence type="predicted"/>
<dbReference type="SMART" id="SM00028">
    <property type="entry name" value="TPR"/>
    <property type="match status" value="2"/>
</dbReference>
<comment type="caution">
    <text evidence="1">The sequence shown here is derived from an EMBL/GenBank/DDBJ whole genome shotgun (WGS) entry which is preliminary data.</text>
</comment>
<accession>A0ABP0GBF9</accession>
<dbReference type="SUPFAM" id="SSF48452">
    <property type="entry name" value="TPR-like"/>
    <property type="match status" value="1"/>
</dbReference>
<sequence>MASIVVKHAEGNRNGASPPPEESLIDRLKQMVALIKTRLVDGDLNSVDLLLAIQEINQANLSDEQDTCEIVFKDIIKISDSFREHQKFHSSLFMVWLASTLCKNFTDPDIKIIRLNDCGNSTNYTAKLLCLYDKKEDIERYVLPMVRNLYEVMRSVETNTNILKVHILCKFFGRIGWCYTYINDYENSAEYFSEGLETMIKWFGDDAKQFIITGSSCYQAGKCYRCLQKFNEATELFERSIKLYKGVLDVGDEEKKKCIDIAVEQLQKSRAGDSSE</sequence>
<dbReference type="Proteomes" id="UP001642483">
    <property type="component" value="Unassembled WGS sequence"/>
</dbReference>
<dbReference type="InterPro" id="IPR011990">
    <property type="entry name" value="TPR-like_helical_dom_sf"/>
</dbReference>
<keyword evidence="2" id="KW-1185">Reference proteome</keyword>
<dbReference type="Pfam" id="PF13181">
    <property type="entry name" value="TPR_8"/>
    <property type="match status" value="1"/>
</dbReference>